<dbReference type="AlphaFoldDB" id="A0A0R1W327"/>
<dbReference type="EMBL" id="AZFX01000044">
    <property type="protein sequence ID" value="KRM09811.1"/>
    <property type="molecule type" value="Genomic_DNA"/>
</dbReference>
<evidence type="ECO:0000313" key="2">
    <source>
        <dbReference type="Proteomes" id="UP000051315"/>
    </source>
</evidence>
<dbReference type="Proteomes" id="UP000051315">
    <property type="component" value="Unassembled WGS sequence"/>
</dbReference>
<gene>
    <name evidence="1" type="ORF">FC15_GL001581</name>
</gene>
<comment type="caution">
    <text evidence="1">The sequence shown here is derived from an EMBL/GenBank/DDBJ whole genome shotgun (WGS) entry which is preliminary data.</text>
</comment>
<name>A0A0R1W327_9LACO</name>
<dbReference type="RefSeq" id="WP_057824566.1">
    <property type="nucleotide sequence ID" value="NZ_AZFX01000044.1"/>
</dbReference>
<dbReference type="PATRIC" id="fig|1423735.3.peg.1640"/>
<evidence type="ECO:0000313" key="1">
    <source>
        <dbReference type="EMBL" id="KRM09811.1"/>
    </source>
</evidence>
<protein>
    <recommendedName>
        <fullName evidence="3">DUF1659 domain-containing protein</fullName>
    </recommendedName>
</protein>
<dbReference type="STRING" id="1423735.FC15_GL001581"/>
<sequence length="69" mass="7660">MEKKWESTSLAYTLMGDSYPEGKKIRKFSNAAESPTEEQLGRFGDAIAKLGLGDTAMMVELTTKKRMAL</sequence>
<evidence type="ECO:0008006" key="3">
    <source>
        <dbReference type="Google" id="ProtNLM"/>
    </source>
</evidence>
<organism evidence="1 2">
    <name type="scientific">Lapidilactobacillus concavus DSM 17758</name>
    <dbReference type="NCBI Taxonomy" id="1423735"/>
    <lineage>
        <taxon>Bacteria</taxon>
        <taxon>Bacillati</taxon>
        <taxon>Bacillota</taxon>
        <taxon>Bacilli</taxon>
        <taxon>Lactobacillales</taxon>
        <taxon>Lactobacillaceae</taxon>
        <taxon>Lapidilactobacillus</taxon>
    </lineage>
</organism>
<keyword evidence="2" id="KW-1185">Reference proteome</keyword>
<dbReference type="OrthoDB" id="2321590at2"/>
<reference evidence="1 2" key="1">
    <citation type="journal article" date="2015" name="Genome Announc.">
        <title>Expanding the biotechnology potential of lactobacilli through comparative genomics of 213 strains and associated genera.</title>
        <authorList>
            <person name="Sun Z."/>
            <person name="Harris H.M."/>
            <person name="McCann A."/>
            <person name="Guo C."/>
            <person name="Argimon S."/>
            <person name="Zhang W."/>
            <person name="Yang X."/>
            <person name="Jeffery I.B."/>
            <person name="Cooney J.C."/>
            <person name="Kagawa T.F."/>
            <person name="Liu W."/>
            <person name="Song Y."/>
            <person name="Salvetti E."/>
            <person name="Wrobel A."/>
            <person name="Rasinkangas P."/>
            <person name="Parkhill J."/>
            <person name="Rea M.C."/>
            <person name="O'Sullivan O."/>
            <person name="Ritari J."/>
            <person name="Douillard F.P."/>
            <person name="Paul Ross R."/>
            <person name="Yang R."/>
            <person name="Briner A.E."/>
            <person name="Felis G.E."/>
            <person name="de Vos W.M."/>
            <person name="Barrangou R."/>
            <person name="Klaenhammer T.R."/>
            <person name="Caufield P.W."/>
            <person name="Cui Y."/>
            <person name="Zhang H."/>
            <person name="O'Toole P.W."/>
        </authorList>
    </citation>
    <scope>NUCLEOTIDE SEQUENCE [LARGE SCALE GENOMIC DNA]</scope>
    <source>
        <strain evidence="1 2">DSM 17758</strain>
    </source>
</reference>
<accession>A0A0R1W327</accession>
<proteinExistence type="predicted"/>